<organism evidence="1 2">
    <name type="scientific">Candidatus Gemmiger avistercoris</name>
    <dbReference type="NCBI Taxonomy" id="2838606"/>
    <lineage>
        <taxon>Bacteria</taxon>
        <taxon>Bacillati</taxon>
        <taxon>Bacillota</taxon>
        <taxon>Clostridia</taxon>
        <taxon>Eubacteriales</taxon>
        <taxon>Gemmiger</taxon>
    </lineage>
</organism>
<dbReference type="Proteomes" id="UP000824105">
    <property type="component" value="Unassembled WGS sequence"/>
</dbReference>
<dbReference type="EMBL" id="DXBF01000012">
    <property type="protein sequence ID" value="HIZ61452.1"/>
    <property type="molecule type" value="Genomic_DNA"/>
</dbReference>
<dbReference type="AlphaFoldDB" id="A0A9D2FJ11"/>
<comment type="caution">
    <text evidence="1">The sequence shown here is derived from an EMBL/GenBank/DDBJ whole genome shotgun (WGS) entry which is preliminary data.</text>
</comment>
<evidence type="ECO:0000313" key="1">
    <source>
        <dbReference type="EMBL" id="HIZ61452.1"/>
    </source>
</evidence>
<protein>
    <submittedName>
        <fullName evidence="1">DUF3795 domain-containing protein</fullName>
    </submittedName>
</protein>
<accession>A0A9D2FJ11</accession>
<reference evidence="1" key="2">
    <citation type="submission" date="2021-04" db="EMBL/GenBank/DDBJ databases">
        <authorList>
            <person name="Gilroy R."/>
        </authorList>
    </citation>
    <scope>NUCLEOTIDE SEQUENCE</scope>
    <source>
        <strain evidence="1">CHK188-11489</strain>
    </source>
</reference>
<name>A0A9D2FJ11_9FIRM</name>
<gene>
    <name evidence="1" type="ORF">H9724_01595</name>
</gene>
<evidence type="ECO:0000313" key="2">
    <source>
        <dbReference type="Proteomes" id="UP000824105"/>
    </source>
</evidence>
<sequence>MKGFTREHTEFSLCGLNCLLCHMQLGGYCPGCGGGPGNQSCAIARCSLDQGGHAFCSDCSSYPCVRYDEFDAADSFVPHSRRAADLDRAQELGLDTYINELRAKRAILDKLLANYNDGRRKTFYCAAVYLLPLEDLQNVVVKLEGQPECSIKERAAAAVKLLQGAADDRGICLKLKKKTG</sequence>
<reference evidence="1" key="1">
    <citation type="journal article" date="2021" name="PeerJ">
        <title>Extensive microbial diversity within the chicken gut microbiome revealed by metagenomics and culture.</title>
        <authorList>
            <person name="Gilroy R."/>
            <person name="Ravi A."/>
            <person name="Getino M."/>
            <person name="Pursley I."/>
            <person name="Horton D.L."/>
            <person name="Alikhan N.F."/>
            <person name="Baker D."/>
            <person name="Gharbi K."/>
            <person name="Hall N."/>
            <person name="Watson M."/>
            <person name="Adriaenssens E.M."/>
            <person name="Foster-Nyarko E."/>
            <person name="Jarju S."/>
            <person name="Secka A."/>
            <person name="Antonio M."/>
            <person name="Oren A."/>
            <person name="Chaudhuri R.R."/>
            <person name="La Ragione R."/>
            <person name="Hildebrand F."/>
            <person name="Pallen M.J."/>
        </authorList>
    </citation>
    <scope>NUCLEOTIDE SEQUENCE</scope>
    <source>
        <strain evidence="1">CHK188-11489</strain>
    </source>
</reference>
<proteinExistence type="predicted"/>